<comment type="caution">
    <text evidence="1">The sequence shown here is derived from an EMBL/GenBank/DDBJ whole genome shotgun (WGS) entry which is preliminary data.</text>
</comment>
<dbReference type="EMBL" id="JBBPBN010000072">
    <property type="protein sequence ID" value="KAK8985041.1"/>
    <property type="molecule type" value="Genomic_DNA"/>
</dbReference>
<dbReference type="Proteomes" id="UP001396334">
    <property type="component" value="Unassembled WGS sequence"/>
</dbReference>
<keyword evidence="2" id="KW-1185">Reference proteome</keyword>
<gene>
    <name evidence="1" type="ORF">V6N11_082658</name>
</gene>
<organism evidence="1 2">
    <name type="scientific">Hibiscus sabdariffa</name>
    <name type="common">roselle</name>
    <dbReference type="NCBI Taxonomy" id="183260"/>
    <lineage>
        <taxon>Eukaryota</taxon>
        <taxon>Viridiplantae</taxon>
        <taxon>Streptophyta</taxon>
        <taxon>Embryophyta</taxon>
        <taxon>Tracheophyta</taxon>
        <taxon>Spermatophyta</taxon>
        <taxon>Magnoliopsida</taxon>
        <taxon>eudicotyledons</taxon>
        <taxon>Gunneridae</taxon>
        <taxon>Pentapetalae</taxon>
        <taxon>rosids</taxon>
        <taxon>malvids</taxon>
        <taxon>Malvales</taxon>
        <taxon>Malvaceae</taxon>
        <taxon>Malvoideae</taxon>
        <taxon>Hibiscus</taxon>
    </lineage>
</organism>
<protein>
    <submittedName>
        <fullName evidence="1">Uncharacterized protein</fullName>
    </submittedName>
</protein>
<evidence type="ECO:0000313" key="2">
    <source>
        <dbReference type="Proteomes" id="UP001396334"/>
    </source>
</evidence>
<sequence>MVSDMLTDSGEWDWRRLENQLLNSVLESLAAVKPLKAQYGADVPGWRWEERRNFTPDMLYSFLAAPFDIWLLDNIQRSVRLDHPEFDWSMRFLIFCWLLWKHRCDILFDMNYSMHESILDRGNRLIIECNKAFSCTKSDQLWTGIRERFWKRPDRDWVKVNVDASVDTVDNKAAVGGIIRDNSRGWLEVGWWKLTMYRGRRIVADNLAALGQRYGKDGRVLMVPPGTVASIVAVEQRRWMEERLRDAEDSTAKDDGP</sequence>
<evidence type="ECO:0000313" key="1">
    <source>
        <dbReference type="EMBL" id="KAK8985041.1"/>
    </source>
</evidence>
<reference evidence="1 2" key="1">
    <citation type="journal article" date="2024" name="G3 (Bethesda)">
        <title>Genome assembly of Hibiscus sabdariffa L. provides insights into metabolisms of medicinal natural products.</title>
        <authorList>
            <person name="Kim T."/>
        </authorList>
    </citation>
    <scope>NUCLEOTIDE SEQUENCE [LARGE SCALE GENOMIC DNA]</scope>
    <source>
        <strain evidence="1">TK-2024</strain>
        <tissue evidence="1">Old leaves</tissue>
    </source>
</reference>
<proteinExistence type="predicted"/>
<name>A0ABR2P9B8_9ROSI</name>
<accession>A0ABR2P9B8</accession>